<sequence>MAIINQVISTAMISYVCTSLGLLYTLPSSTVELFSSEAVKSIQFYRGLKKNCSEISREVECIRKILNFDCGNNDSDEKQSLKKDDIPSEKLSFIQILSMYIGLI</sequence>
<evidence type="ECO:0000313" key="2">
    <source>
        <dbReference type="EMBL" id="OWR40708.1"/>
    </source>
</evidence>
<dbReference type="EMBL" id="AGBW02015015">
    <property type="protein sequence ID" value="OWR40708.1"/>
    <property type="molecule type" value="Genomic_DNA"/>
</dbReference>
<reference evidence="2 3" key="1">
    <citation type="journal article" date="2011" name="Cell">
        <title>The monarch butterfly genome yields insights into long-distance migration.</title>
        <authorList>
            <person name="Zhan S."/>
            <person name="Merlin C."/>
            <person name="Boore J.L."/>
            <person name="Reppert S.M."/>
        </authorList>
    </citation>
    <scope>NUCLEOTIDE SEQUENCE [LARGE SCALE GENOMIC DNA]</scope>
    <source>
        <strain evidence="2">F-2</strain>
    </source>
</reference>
<dbReference type="AlphaFoldDB" id="A0A212EGV1"/>
<dbReference type="InParanoid" id="A0A212EGV1"/>
<keyword evidence="1" id="KW-0472">Membrane</keyword>
<feature type="transmembrane region" description="Helical" evidence="1">
    <location>
        <begin position="7"/>
        <end position="26"/>
    </location>
</feature>
<evidence type="ECO:0000313" key="3">
    <source>
        <dbReference type="Proteomes" id="UP000007151"/>
    </source>
</evidence>
<proteinExistence type="predicted"/>
<dbReference type="Proteomes" id="UP000007151">
    <property type="component" value="Unassembled WGS sequence"/>
</dbReference>
<dbReference type="eggNOG" id="KOG0254">
    <property type="taxonomic scope" value="Eukaryota"/>
</dbReference>
<accession>A0A212EGV1</accession>
<organism evidence="2 3">
    <name type="scientific">Danaus plexippus plexippus</name>
    <dbReference type="NCBI Taxonomy" id="278856"/>
    <lineage>
        <taxon>Eukaryota</taxon>
        <taxon>Metazoa</taxon>
        <taxon>Ecdysozoa</taxon>
        <taxon>Arthropoda</taxon>
        <taxon>Hexapoda</taxon>
        <taxon>Insecta</taxon>
        <taxon>Pterygota</taxon>
        <taxon>Neoptera</taxon>
        <taxon>Endopterygota</taxon>
        <taxon>Lepidoptera</taxon>
        <taxon>Glossata</taxon>
        <taxon>Ditrysia</taxon>
        <taxon>Papilionoidea</taxon>
        <taxon>Nymphalidae</taxon>
        <taxon>Danainae</taxon>
        <taxon>Danaini</taxon>
        <taxon>Danaina</taxon>
        <taxon>Danaus</taxon>
        <taxon>Danaus</taxon>
    </lineage>
</organism>
<comment type="caution">
    <text evidence="2">The sequence shown here is derived from an EMBL/GenBank/DDBJ whole genome shotgun (WGS) entry which is preliminary data.</text>
</comment>
<evidence type="ECO:0000256" key="1">
    <source>
        <dbReference type="SAM" id="Phobius"/>
    </source>
</evidence>
<keyword evidence="1" id="KW-1133">Transmembrane helix</keyword>
<keyword evidence="3" id="KW-1185">Reference proteome</keyword>
<protein>
    <submittedName>
        <fullName evidence="2">Uncharacterized protein</fullName>
    </submittedName>
</protein>
<keyword evidence="1" id="KW-0812">Transmembrane</keyword>
<name>A0A212EGV1_DANPL</name>
<dbReference type="KEGG" id="dpl:KGM_210532"/>
<gene>
    <name evidence="2" type="ORF">KGM_210532</name>
</gene>